<name>A0AAX2EZ99_9ENTR</name>
<sequence length="81" mass="9186">MNKHITVAQMIEHLQRFEPDMPCVGHIWIAVDFEDVAPELTPDEVLETLALADATLDADISLSWYFLRHCADIVLARRAPV</sequence>
<dbReference type="Proteomes" id="UP000199173">
    <property type="component" value="Unassembled WGS sequence"/>
</dbReference>
<evidence type="ECO:0000313" key="2">
    <source>
        <dbReference type="EMBL" id="SFU16457.1"/>
    </source>
</evidence>
<dbReference type="EMBL" id="FOYJ01000016">
    <property type="protein sequence ID" value="SFR26105.1"/>
    <property type="molecule type" value="Genomic_DNA"/>
</dbReference>
<dbReference type="AlphaFoldDB" id="A0AAX2EZ99"/>
<dbReference type="EMBL" id="FPAV01000019">
    <property type="protein sequence ID" value="SFU16457.1"/>
    <property type="molecule type" value="Genomic_DNA"/>
</dbReference>
<reference evidence="3 4" key="1">
    <citation type="submission" date="2016-10" db="EMBL/GenBank/DDBJ databases">
        <authorList>
            <person name="Varghese N."/>
            <person name="Submissions S."/>
        </authorList>
    </citation>
    <scope>NUCLEOTIDE SEQUENCE [LARGE SCALE GENOMIC DNA]</scope>
    <source>
        <strain evidence="2 3">NFIX06</strain>
        <strain evidence="1 4">NFIX08</strain>
    </source>
</reference>
<keyword evidence="3" id="KW-1185">Reference proteome</keyword>
<comment type="caution">
    <text evidence="1">The sequence shown here is derived from an EMBL/GenBank/DDBJ whole genome shotgun (WGS) entry which is preliminary data.</text>
</comment>
<gene>
    <name evidence="2" type="ORF">SAMN03159428_04873</name>
    <name evidence="1" type="ORF">SAMN03159514_04860</name>
</gene>
<protein>
    <submittedName>
        <fullName evidence="1">Uncharacterized protein</fullName>
    </submittedName>
</protein>
<proteinExistence type="predicted"/>
<organism evidence="1 4">
    <name type="scientific">Kosakonia radicincitans</name>
    <dbReference type="NCBI Taxonomy" id="283686"/>
    <lineage>
        <taxon>Bacteria</taxon>
        <taxon>Pseudomonadati</taxon>
        <taxon>Pseudomonadota</taxon>
        <taxon>Gammaproteobacteria</taxon>
        <taxon>Enterobacterales</taxon>
        <taxon>Enterobacteriaceae</taxon>
        <taxon>Kosakonia</taxon>
    </lineage>
</organism>
<evidence type="ECO:0000313" key="3">
    <source>
        <dbReference type="Proteomes" id="UP000198760"/>
    </source>
</evidence>
<evidence type="ECO:0000313" key="1">
    <source>
        <dbReference type="EMBL" id="SFR26105.1"/>
    </source>
</evidence>
<accession>A0AAX2EZ99</accession>
<evidence type="ECO:0000313" key="4">
    <source>
        <dbReference type="Proteomes" id="UP000199173"/>
    </source>
</evidence>
<dbReference type="Proteomes" id="UP000198760">
    <property type="component" value="Unassembled WGS sequence"/>
</dbReference>
<dbReference type="RefSeq" id="WP_072441296.1">
    <property type="nucleotide sequence ID" value="NZ_FONC01000014.1"/>
</dbReference>